<evidence type="ECO:0000256" key="1">
    <source>
        <dbReference type="SAM" id="MobiDB-lite"/>
    </source>
</evidence>
<protein>
    <submittedName>
        <fullName evidence="2">Uncharacterized protein</fullName>
    </submittedName>
</protein>
<reference evidence="2 3" key="1">
    <citation type="submission" date="2018-11" db="EMBL/GenBank/DDBJ databases">
        <title>Microbial catabolism of amino acid.</title>
        <authorList>
            <person name="Hibi M."/>
            <person name="Ogawa J."/>
        </authorList>
    </citation>
    <scope>NUCLEOTIDE SEQUENCE [LARGE SCALE GENOMIC DNA]</scope>
    <source>
        <strain evidence="2 3">C31-06</strain>
    </source>
</reference>
<accession>A0A402CE64</accession>
<dbReference type="AlphaFoldDB" id="A0A402CE64"/>
<comment type="caution">
    <text evidence="2">The sequence shown here is derived from an EMBL/GenBank/DDBJ whole genome shotgun (WGS) entry which is preliminary data.</text>
</comment>
<keyword evidence="3" id="KW-1185">Reference proteome</keyword>
<dbReference type="EMBL" id="BHYM01000047">
    <property type="protein sequence ID" value="GCE41895.1"/>
    <property type="molecule type" value="Genomic_DNA"/>
</dbReference>
<gene>
    <name evidence="2" type="ORF">Rhow_005554</name>
</gene>
<proteinExistence type="predicted"/>
<organism evidence="2 3">
    <name type="scientific">Rhodococcus wratislaviensis</name>
    <name type="common">Tsukamurella wratislaviensis</name>
    <dbReference type="NCBI Taxonomy" id="44752"/>
    <lineage>
        <taxon>Bacteria</taxon>
        <taxon>Bacillati</taxon>
        <taxon>Actinomycetota</taxon>
        <taxon>Actinomycetes</taxon>
        <taxon>Mycobacteriales</taxon>
        <taxon>Nocardiaceae</taxon>
        <taxon>Rhodococcus</taxon>
    </lineage>
</organism>
<sequence length="47" mass="5078">MADRRRIRHYRQGASPQGVATGTPGWSPSHPRNKRGAPAVIRVASIG</sequence>
<evidence type="ECO:0000313" key="3">
    <source>
        <dbReference type="Proteomes" id="UP000287519"/>
    </source>
</evidence>
<name>A0A402CE64_RHOWR</name>
<feature type="region of interest" description="Disordered" evidence="1">
    <location>
        <begin position="1"/>
        <end position="37"/>
    </location>
</feature>
<dbReference type="Proteomes" id="UP000287519">
    <property type="component" value="Unassembled WGS sequence"/>
</dbReference>
<feature type="compositionally biased region" description="Basic residues" evidence="1">
    <location>
        <begin position="1"/>
        <end position="11"/>
    </location>
</feature>
<evidence type="ECO:0000313" key="2">
    <source>
        <dbReference type="EMBL" id="GCE41895.1"/>
    </source>
</evidence>
<feature type="compositionally biased region" description="Polar residues" evidence="1">
    <location>
        <begin position="14"/>
        <end position="26"/>
    </location>
</feature>